<comment type="caution">
    <text evidence="2">The sequence shown here is derived from an EMBL/GenBank/DDBJ whole genome shotgun (WGS) entry which is preliminary data.</text>
</comment>
<evidence type="ECO:0000313" key="2">
    <source>
        <dbReference type="EMBL" id="MPN65188.1"/>
    </source>
</evidence>
<feature type="transmembrane region" description="Helical" evidence="1">
    <location>
        <begin position="85"/>
        <end position="103"/>
    </location>
</feature>
<accession>A0A645JNF1</accession>
<reference evidence="2" key="1">
    <citation type="submission" date="2019-08" db="EMBL/GenBank/DDBJ databases">
        <authorList>
            <person name="Kucharzyk K."/>
            <person name="Murdoch R.W."/>
            <person name="Higgins S."/>
            <person name="Loffler F."/>
        </authorList>
    </citation>
    <scope>NUCLEOTIDE SEQUENCE</scope>
</reference>
<dbReference type="EMBL" id="VSSQ01147165">
    <property type="protein sequence ID" value="MPN65188.1"/>
    <property type="molecule type" value="Genomic_DNA"/>
</dbReference>
<proteinExistence type="predicted"/>
<gene>
    <name evidence="2" type="ORF">SDC9_212967</name>
</gene>
<sequence>MPNTKSLCATDYYTLQKESPCIVGGAAVCGIDAKVFCAGVQDAPGNKNSTVKMPFSYTADMVPATVTSPTGTIKTVNGFLHNNRWPLLFLVLIVLGILIFLYFKIKRKSV</sequence>
<evidence type="ECO:0000256" key="1">
    <source>
        <dbReference type="SAM" id="Phobius"/>
    </source>
</evidence>
<keyword evidence="1" id="KW-0472">Membrane</keyword>
<organism evidence="2">
    <name type="scientific">bioreactor metagenome</name>
    <dbReference type="NCBI Taxonomy" id="1076179"/>
    <lineage>
        <taxon>unclassified sequences</taxon>
        <taxon>metagenomes</taxon>
        <taxon>ecological metagenomes</taxon>
    </lineage>
</organism>
<dbReference type="AlphaFoldDB" id="A0A645JNF1"/>
<keyword evidence="1" id="KW-1133">Transmembrane helix</keyword>
<keyword evidence="1" id="KW-0812">Transmembrane</keyword>
<name>A0A645JNF1_9ZZZZ</name>
<protein>
    <submittedName>
        <fullName evidence="2">Uncharacterized protein</fullName>
    </submittedName>
</protein>